<dbReference type="Proteomes" id="UP000308836">
    <property type="component" value="Unassembled WGS sequence"/>
</dbReference>
<proteinExistence type="predicted"/>
<organism evidence="1 2">
    <name type="scientific">Dubosiella muris</name>
    <dbReference type="NCBI Taxonomy" id="3038133"/>
    <lineage>
        <taxon>Bacteria</taxon>
        <taxon>Bacillati</taxon>
        <taxon>Bacillota</taxon>
        <taxon>Erysipelotrichia</taxon>
        <taxon>Erysipelotrichales</taxon>
        <taxon>Erysipelotrichaceae</taxon>
        <taxon>Dubosiella</taxon>
    </lineage>
</organism>
<evidence type="ECO:0000313" key="2">
    <source>
        <dbReference type="Proteomes" id="UP000308836"/>
    </source>
</evidence>
<dbReference type="EMBL" id="SRYG01000018">
    <property type="protein sequence ID" value="TGY65368.1"/>
    <property type="molecule type" value="Genomic_DNA"/>
</dbReference>
<keyword evidence="2" id="KW-1185">Reference proteome</keyword>
<sequence>MIVYGKNVFNQIKEDPQQIQEVYVLNNIKDQSVLKAVRQLKCPVKTVSRKELEKMTDQGIHNGIAAKVKDIPTYTLDELLQRKKGDRPGLYVALDNIQDPHNVGSILRSADCTGVDGVILCKHNSAGLTPTAIKASTGAAYTVPVAIVNNLSQALKQMKEAGYWVAGADMDNARDYREGMYDSPTVLVIGSEGKGISPLVKKQCDYMVKLPMVGSISSLNASVACAVLLYEILNQRQPVKR</sequence>
<name>A0AC61R6T5_9FIRM</name>
<comment type="caution">
    <text evidence="1">The sequence shown here is derived from an EMBL/GenBank/DDBJ whole genome shotgun (WGS) entry which is preliminary data.</text>
</comment>
<gene>
    <name evidence="1" type="primary">rlmB</name>
    <name evidence="1" type="ORF">E5336_08750</name>
</gene>
<accession>A0AC61R6T5</accession>
<protein>
    <submittedName>
        <fullName evidence="1">23S rRNA (Guanosine(2251)-2'-O)-methyltransferase RlmB</fullName>
    </submittedName>
</protein>
<reference evidence="1" key="1">
    <citation type="submission" date="2019-04" db="EMBL/GenBank/DDBJ databases">
        <title>Microbes associate with the intestines of laboratory mice.</title>
        <authorList>
            <person name="Navarre W."/>
            <person name="Wong E."/>
            <person name="Huang K."/>
            <person name="Tropini C."/>
            <person name="Ng K."/>
            <person name="Yu B."/>
        </authorList>
    </citation>
    <scope>NUCLEOTIDE SEQUENCE</scope>
    <source>
        <strain evidence="1">NM09_H32</strain>
    </source>
</reference>
<evidence type="ECO:0000313" key="1">
    <source>
        <dbReference type="EMBL" id="TGY65368.1"/>
    </source>
</evidence>